<organism evidence="2 3">
    <name type="scientific">Rhizopus azygosporus</name>
    <name type="common">Rhizopus microsporus var. azygosporus</name>
    <dbReference type="NCBI Taxonomy" id="86630"/>
    <lineage>
        <taxon>Eukaryota</taxon>
        <taxon>Fungi</taxon>
        <taxon>Fungi incertae sedis</taxon>
        <taxon>Mucoromycota</taxon>
        <taxon>Mucoromycotina</taxon>
        <taxon>Mucoromycetes</taxon>
        <taxon>Mucorales</taxon>
        <taxon>Mucorineae</taxon>
        <taxon>Rhizopodaceae</taxon>
        <taxon>Rhizopus</taxon>
    </lineage>
</organism>
<dbReference type="AlphaFoldDB" id="A0A367K9B7"/>
<evidence type="ECO:0000313" key="3">
    <source>
        <dbReference type="Proteomes" id="UP000252139"/>
    </source>
</evidence>
<evidence type="ECO:0000256" key="1">
    <source>
        <dbReference type="SAM" id="MobiDB-lite"/>
    </source>
</evidence>
<sequence length="430" mass="47395">MRVNDKNQIDEELPSSDNPPPYTPHPNQPSSSSAPPPPPASSPPDYDETMHEKRKEPVYQRRSFQGPLGSVFEIVNNVAPASRTTISTLSATAAEATKMALNMVDDIMSETFDKKEERVRRRATRKEQRREERERMAQQFEHLASAFSGFKPRPYSQCGSSSASPNLGHHPWQHTPILGSCSKSNSSSSGSSCGSRSGNSNNVRKLEMKHSHGPLTHDGDWSGDECRLKTSNGILTVNGSLEAKDSISLETNNGSIVVNGSISSRKYIDIKSTNGTLYIQRQLTARELQINMQNVPINISVPIQADRVDIRTKNAPITLTQILVSKELVVKTTNAPIVIHVIGILKDAEIRIESTNAPVTVYLPKTFSGRFYIASSSNSSANITPIYGSSRLILEKDEHYKKDGKCLHMDDKPNKTLSVRTTNAPAVVYI</sequence>
<protein>
    <submittedName>
        <fullName evidence="2">Uncharacterized protein</fullName>
    </submittedName>
</protein>
<feature type="region of interest" description="Disordered" evidence="1">
    <location>
        <begin position="117"/>
        <end position="136"/>
    </location>
</feature>
<name>A0A367K9B7_RHIAZ</name>
<feature type="compositionally biased region" description="Basic and acidic residues" evidence="1">
    <location>
        <begin position="48"/>
        <end position="59"/>
    </location>
</feature>
<gene>
    <name evidence="2" type="ORF">CU097_013700</name>
</gene>
<dbReference type="OrthoDB" id="5570013at2759"/>
<dbReference type="EMBL" id="PJQL01000176">
    <property type="protein sequence ID" value="RCH98719.1"/>
    <property type="molecule type" value="Genomic_DNA"/>
</dbReference>
<accession>A0A367K9B7</accession>
<dbReference type="STRING" id="86630.A0A367K9B7"/>
<keyword evidence="3" id="KW-1185">Reference proteome</keyword>
<feature type="region of interest" description="Disordered" evidence="1">
    <location>
        <begin position="1"/>
        <end position="62"/>
    </location>
</feature>
<evidence type="ECO:0000313" key="2">
    <source>
        <dbReference type="EMBL" id="RCH98719.1"/>
    </source>
</evidence>
<reference evidence="2 3" key="1">
    <citation type="journal article" date="2018" name="G3 (Bethesda)">
        <title>Phylogenetic and Phylogenomic Definition of Rhizopus Species.</title>
        <authorList>
            <person name="Gryganskyi A.P."/>
            <person name="Golan J."/>
            <person name="Dolatabadi S."/>
            <person name="Mondo S."/>
            <person name="Robb S."/>
            <person name="Idnurm A."/>
            <person name="Muszewska A."/>
            <person name="Steczkiewicz K."/>
            <person name="Masonjones S."/>
            <person name="Liao H.L."/>
            <person name="Gajdeczka M.T."/>
            <person name="Anike F."/>
            <person name="Vuek A."/>
            <person name="Anishchenko I.M."/>
            <person name="Voigt K."/>
            <person name="de Hoog G.S."/>
            <person name="Smith M.E."/>
            <person name="Heitman J."/>
            <person name="Vilgalys R."/>
            <person name="Stajich J.E."/>
        </authorList>
    </citation>
    <scope>NUCLEOTIDE SEQUENCE [LARGE SCALE GENOMIC DNA]</scope>
    <source>
        <strain evidence="2 3">CBS 357.93</strain>
    </source>
</reference>
<comment type="caution">
    <text evidence="2">The sequence shown here is derived from an EMBL/GenBank/DDBJ whole genome shotgun (WGS) entry which is preliminary data.</text>
</comment>
<proteinExistence type="predicted"/>
<feature type="region of interest" description="Disordered" evidence="1">
    <location>
        <begin position="178"/>
        <end position="202"/>
    </location>
</feature>
<feature type="compositionally biased region" description="Low complexity" evidence="1">
    <location>
        <begin position="179"/>
        <end position="202"/>
    </location>
</feature>
<dbReference type="Proteomes" id="UP000252139">
    <property type="component" value="Unassembled WGS sequence"/>
</dbReference>
<feature type="compositionally biased region" description="Pro residues" evidence="1">
    <location>
        <begin position="17"/>
        <end position="27"/>
    </location>
</feature>